<name>A0A2A5SZ38_9GAMM</name>
<dbReference type="CDD" id="cd06578">
    <property type="entry name" value="HemD"/>
    <property type="match status" value="1"/>
</dbReference>
<comment type="catalytic activity">
    <reaction evidence="8 9">
        <text>hydroxymethylbilane = uroporphyrinogen III + H2O</text>
        <dbReference type="Rhea" id="RHEA:18965"/>
        <dbReference type="ChEBI" id="CHEBI:15377"/>
        <dbReference type="ChEBI" id="CHEBI:57308"/>
        <dbReference type="ChEBI" id="CHEBI:57845"/>
        <dbReference type="EC" id="4.2.1.75"/>
    </reaction>
</comment>
<evidence type="ECO:0000256" key="9">
    <source>
        <dbReference type="RuleBase" id="RU366031"/>
    </source>
</evidence>
<comment type="function">
    <text evidence="6 9">Catalyzes cyclization of the linear tetrapyrrole, hydroxymethylbilane, to the macrocyclic uroporphyrinogen III.</text>
</comment>
<dbReference type="Gene3D" id="3.40.50.10090">
    <property type="match status" value="2"/>
</dbReference>
<dbReference type="GO" id="GO:0004852">
    <property type="term" value="F:uroporphyrinogen-III synthase activity"/>
    <property type="evidence" value="ECO:0007669"/>
    <property type="project" value="UniProtKB-UniRule"/>
</dbReference>
<evidence type="ECO:0000256" key="4">
    <source>
        <dbReference type="ARBA" id="ARBA00023239"/>
    </source>
</evidence>
<keyword evidence="5 9" id="KW-0627">Porphyrin biosynthesis</keyword>
<sequence length="270" mass="30157">MTILVVRPAPSCFKLVNSLNQAGMKALSAPLLSFSAGNDLPTLSNCLDALPSQSVVVAISPRSVEYACVYMHNHGNFWRKDLHYVAVGKKTARTWCKQGGVDVLQPPTEDSKGILAMSLFANLKPDYSGINRLYSNTRVLSVLILRGNGGNALLGETLRDNNVIVHYFEAYQRHWHSADLPSLMVQWRYENVDTLVITSGEQLSLLWKTISNTNQQWLKECHILVPSKRIYNQAINFGFSKINCVNSAANSTLFHVLYEMTNSGHSDDRQ</sequence>
<gene>
    <name evidence="11" type="ORF">BTN49_3319</name>
</gene>
<dbReference type="Proteomes" id="UP000219020">
    <property type="component" value="Unassembled WGS sequence"/>
</dbReference>
<dbReference type="SUPFAM" id="SSF69618">
    <property type="entry name" value="HemD-like"/>
    <property type="match status" value="1"/>
</dbReference>
<dbReference type="InterPro" id="IPR039793">
    <property type="entry name" value="UROS/Hem4"/>
</dbReference>
<dbReference type="RefSeq" id="WP_097357433.1">
    <property type="nucleotide sequence ID" value="NZ_CAWNJE010000020.1"/>
</dbReference>
<comment type="similarity">
    <text evidence="2 9">Belongs to the uroporphyrinogen-III synthase family.</text>
</comment>
<keyword evidence="12" id="KW-1185">Reference proteome</keyword>
<evidence type="ECO:0000313" key="12">
    <source>
        <dbReference type="Proteomes" id="UP000219020"/>
    </source>
</evidence>
<dbReference type="PANTHER" id="PTHR38042">
    <property type="entry name" value="UROPORPHYRINOGEN-III SYNTHASE, CHLOROPLASTIC"/>
    <property type="match status" value="1"/>
</dbReference>
<accession>A0A2A5SZ38</accession>
<evidence type="ECO:0000256" key="1">
    <source>
        <dbReference type="ARBA" id="ARBA00004772"/>
    </source>
</evidence>
<dbReference type="Pfam" id="PF02602">
    <property type="entry name" value="HEM4"/>
    <property type="match status" value="1"/>
</dbReference>
<dbReference type="InterPro" id="IPR003754">
    <property type="entry name" value="4pyrrol_synth_uPrphyn_synth"/>
</dbReference>
<dbReference type="GO" id="GO:0006782">
    <property type="term" value="P:protoporphyrinogen IX biosynthetic process"/>
    <property type="evidence" value="ECO:0007669"/>
    <property type="project" value="UniProtKB-UniRule"/>
</dbReference>
<dbReference type="InterPro" id="IPR036108">
    <property type="entry name" value="4pyrrol_syn_uPrphyn_synt_sf"/>
</dbReference>
<dbReference type="EC" id="4.2.1.75" evidence="3 9"/>
<dbReference type="GeneID" id="66952750"/>
<feature type="domain" description="Tetrapyrrole biosynthesis uroporphyrinogen III synthase" evidence="10">
    <location>
        <begin position="15"/>
        <end position="242"/>
    </location>
</feature>
<dbReference type="UniPathway" id="UPA00251">
    <property type="reaction ID" value="UER00320"/>
</dbReference>
<comment type="pathway">
    <text evidence="1 9">Porphyrin-containing compound metabolism; protoporphyrin-IX biosynthesis; coproporphyrinogen-III from 5-aminolevulinate: step 3/4.</text>
</comment>
<evidence type="ECO:0000256" key="3">
    <source>
        <dbReference type="ARBA" id="ARBA00013109"/>
    </source>
</evidence>
<evidence type="ECO:0000256" key="8">
    <source>
        <dbReference type="ARBA" id="ARBA00048617"/>
    </source>
</evidence>
<comment type="caution">
    <text evidence="11">The sequence shown here is derived from an EMBL/GenBank/DDBJ whole genome shotgun (WGS) entry which is preliminary data.</text>
</comment>
<keyword evidence="4 9" id="KW-0456">Lyase</keyword>
<evidence type="ECO:0000259" key="10">
    <source>
        <dbReference type="Pfam" id="PF02602"/>
    </source>
</evidence>
<dbReference type="AlphaFoldDB" id="A0A2A5SZ38"/>
<protein>
    <recommendedName>
        <fullName evidence="7 9">Uroporphyrinogen-III synthase</fullName>
        <ecNumber evidence="3 9">4.2.1.75</ecNumber>
    </recommendedName>
</protein>
<proteinExistence type="inferred from homology"/>
<evidence type="ECO:0000256" key="2">
    <source>
        <dbReference type="ARBA" id="ARBA00008133"/>
    </source>
</evidence>
<evidence type="ECO:0000256" key="5">
    <source>
        <dbReference type="ARBA" id="ARBA00023244"/>
    </source>
</evidence>
<reference evidence="12" key="1">
    <citation type="submission" date="2017-04" db="EMBL/GenBank/DDBJ databases">
        <title>Genome evolution of the luminous symbionts of deep sea anglerfish.</title>
        <authorList>
            <person name="Hendry T.A."/>
        </authorList>
    </citation>
    <scope>NUCLEOTIDE SEQUENCE [LARGE SCALE GENOMIC DNA]</scope>
</reference>
<evidence type="ECO:0000313" key="11">
    <source>
        <dbReference type="EMBL" id="PCS21172.1"/>
    </source>
</evidence>
<dbReference type="PANTHER" id="PTHR38042:SF1">
    <property type="entry name" value="UROPORPHYRINOGEN-III SYNTHASE, CHLOROPLASTIC"/>
    <property type="match status" value="1"/>
</dbReference>
<evidence type="ECO:0000256" key="7">
    <source>
        <dbReference type="ARBA" id="ARBA00040167"/>
    </source>
</evidence>
<dbReference type="GO" id="GO:0006780">
    <property type="term" value="P:uroporphyrinogen III biosynthetic process"/>
    <property type="evidence" value="ECO:0007669"/>
    <property type="project" value="UniProtKB-UniRule"/>
</dbReference>
<dbReference type="EMBL" id="NBYY01000039">
    <property type="protein sequence ID" value="PCS21172.1"/>
    <property type="molecule type" value="Genomic_DNA"/>
</dbReference>
<organism evidence="11 12">
    <name type="scientific">Candidatus Enterovibrio escicola</name>
    <dbReference type="NCBI Taxonomy" id="1927127"/>
    <lineage>
        <taxon>Bacteria</taxon>
        <taxon>Pseudomonadati</taxon>
        <taxon>Pseudomonadota</taxon>
        <taxon>Gammaproteobacteria</taxon>
        <taxon>Vibrionales</taxon>
        <taxon>Vibrionaceae</taxon>
        <taxon>Enterovibrio</taxon>
    </lineage>
</organism>
<evidence type="ECO:0000256" key="6">
    <source>
        <dbReference type="ARBA" id="ARBA00037589"/>
    </source>
</evidence>